<sequence>MTYQDFLDLIKEKLKMEKHGSVVINISCSCTGLESASQKVGQKTQLSGTPKPTCILAWCWFERDSCSGGWILLVYAAEDDLDLPIPPAPTTGITLYTTMPVPVPKSQATRARS</sequence>
<evidence type="ECO:0000313" key="1">
    <source>
        <dbReference type="EMBL" id="EDM00871.1"/>
    </source>
</evidence>
<protein>
    <submittedName>
        <fullName evidence="1">RCG62542</fullName>
    </submittedName>
</protein>
<proteinExistence type="predicted"/>
<accession>A6J5R8</accession>
<name>A6J5R8_RAT</name>
<gene>
    <name evidence="1" type="ORF">rCG_62542</name>
</gene>
<reference evidence="1 2" key="1">
    <citation type="submission" date="2005-09" db="EMBL/GenBank/DDBJ databases">
        <authorList>
            <person name="Mural R.J."/>
            <person name="Li P.W."/>
            <person name="Adams M.D."/>
            <person name="Amanatides P.G."/>
            <person name="Baden-Tillson H."/>
            <person name="Barnstead M."/>
            <person name="Chin S.H."/>
            <person name="Dew I."/>
            <person name="Evans C.A."/>
            <person name="Ferriera S."/>
            <person name="Flanigan M."/>
            <person name="Fosler C."/>
            <person name="Glodek A."/>
            <person name="Gu Z."/>
            <person name="Holt R.A."/>
            <person name="Jennings D."/>
            <person name="Kraft C.L."/>
            <person name="Lu F."/>
            <person name="Nguyen T."/>
            <person name="Nusskern D.R."/>
            <person name="Pfannkoch C.M."/>
            <person name="Sitter C."/>
            <person name="Sutton G.G."/>
            <person name="Venter J.C."/>
            <person name="Wang Z."/>
            <person name="Woodage T."/>
            <person name="Zheng X.H."/>
            <person name="Zhong F."/>
        </authorList>
    </citation>
    <scope>NUCLEOTIDE SEQUENCE [LARGE SCALE GENOMIC DNA]</scope>
    <source>
        <strain>BN</strain>
        <strain evidence="2">Sprague-Dawley</strain>
    </source>
</reference>
<dbReference type="AlphaFoldDB" id="A6J5R8"/>
<dbReference type="Proteomes" id="UP000234681">
    <property type="component" value="Chromosome 2"/>
</dbReference>
<dbReference type="EMBL" id="CH473976">
    <property type="protein sequence ID" value="EDM00871.1"/>
    <property type="molecule type" value="Genomic_DNA"/>
</dbReference>
<evidence type="ECO:0000313" key="2">
    <source>
        <dbReference type="Proteomes" id="UP000234681"/>
    </source>
</evidence>
<organism evidence="1 2">
    <name type="scientific">Rattus norvegicus</name>
    <name type="common">Rat</name>
    <dbReference type="NCBI Taxonomy" id="10116"/>
    <lineage>
        <taxon>Eukaryota</taxon>
        <taxon>Metazoa</taxon>
        <taxon>Chordata</taxon>
        <taxon>Craniata</taxon>
        <taxon>Vertebrata</taxon>
        <taxon>Euteleostomi</taxon>
        <taxon>Mammalia</taxon>
        <taxon>Eutheria</taxon>
        <taxon>Euarchontoglires</taxon>
        <taxon>Glires</taxon>
        <taxon>Rodentia</taxon>
        <taxon>Myomorpha</taxon>
        <taxon>Muroidea</taxon>
        <taxon>Muridae</taxon>
        <taxon>Murinae</taxon>
        <taxon>Rattus</taxon>
    </lineage>
</organism>